<organism evidence="2 3">
    <name type="scientific">Pyricularia grisea</name>
    <name type="common">Crabgrass-specific blast fungus</name>
    <name type="synonym">Magnaporthe grisea</name>
    <dbReference type="NCBI Taxonomy" id="148305"/>
    <lineage>
        <taxon>Eukaryota</taxon>
        <taxon>Fungi</taxon>
        <taxon>Dikarya</taxon>
        <taxon>Ascomycota</taxon>
        <taxon>Pezizomycotina</taxon>
        <taxon>Sordariomycetes</taxon>
        <taxon>Sordariomycetidae</taxon>
        <taxon>Magnaporthales</taxon>
        <taxon>Pyriculariaceae</taxon>
        <taxon>Pyricularia</taxon>
    </lineage>
</organism>
<name>A0A6P8BC42_PYRGI</name>
<accession>A0A6P8BC42</accession>
<reference evidence="3" key="2">
    <citation type="submission" date="2019-10" db="EMBL/GenBank/DDBJ databases">
        <authorList>
            <consortium name="NCBI Genome Project"/>
        </authorList>
    </citation>
    <scope>NUCLEOTIDE SEQUENCE</scope>
    <source>
        <strain evidence="3">NI907</strain>
    </source>
</reference>
<keyword evidence="2" id="KW-1185">Reference proteome</keyword>
<reference evidence="3" key="1">
    <citation type="journal article" date="2019" name="Mol. Biol. Evol.">
        <title>Blast fungal genomes show frequent chromosomal changes, gene gains and losses, and effector gene turnover.</title>
        <authorList>
            <person name="Gomez Luciano L.B."/>
            <person name="Jason Tsai I."/>
            <person name="Chuma I."/>
            <person name="Tosa Y."/>
            <person name="Chen Y.H."/>
            <person name="Li J.Y."/>
            <person name="Li M.Y."/>
            <person name="Jade Lu M.Y."/>
            <person name="Nakayashiki H."/>
            <person name="Li W.H."/>
        </authorList>
    </citation>
    <scope>NUCLEOTIDE SEQUENCE</scope>
    <source>
        <strain evidence="3">NI907</strain>
    </source>
</reference>
<dbReference type="KEGG" id="pgri:PgNI_03652"/>
<evidence type="ECO:0000256" key="1">
    <source>
        <dbReference type="SAM" id="MobiDB-lite"/>
    </source>
</evidence>
<gene>
    <name evidence="3" type="ORF">PgNI_03652</name>
</gene>
<protein>
    <submittedName>
        <fullName evidence="3">Uncharacterized protein</fullName>
    </submittedName>
</protein>
<dbReference type="GeneID" id="41958615"/>
<evidence type="ECO:0000313" key="2">
    <source>
        <dbReference type="Proteomes" id="UP000515153"/>
    </source>
</evidence>
<evidence type="ECO:0000313" key="3">
    <source>
        <dbReference type="RefSeq" id="XP_030984757.1"/>
    </source>
</evidence>
<sequence>MHVAARPESVTGCSQLPTPATAHQDMSTVPTFIGPHLSSLTFSPHRSTFPWPGSKEDQSLQTISSAPWTALSELPSGRRTCA</sequence>
<dbReference type="RefSeq" id="XP_030984757.1">
    <property type="nucleotide sequence ID" value="XM_031123706.1"/>
</dbReference>
<proteinExistence type="predicted"/>
<dbReference type="AlphaFoldDB" id="A0A6P8BC42"/>
<reference evidence="3" key="3">
    <citation type="submission" date="2025-08" db="UniProtKB">
        <authorList>
            <consortium name="RefSeq"/>
        </authorList>
    </citation>
    <scope>IDENTIFICATION</scope>
    <source>
        <strain evidence="3">NI907</strain>
    </source>
</reference>
<feature type="region of interest" description="Disordered" evidence="1">
    <location>
        <begin position="1"/>
        <end position="29"/>
    </location>
</feature>
<dbReference type="Proteomes" id="UP000515153">
    <property type="component" value="Unplaced"/>
</dbReference>